<evidence type="ECO:0000256" key="1">
    <source>
        <dbReference type="ARBA" id="ARBA00022676"/>
    </source>
</evidence>
<dbReference type="PANTHER" id="PTHR34136:SF1">
    <property type="entry name" value="UDP-N-ACETYL-D-MANNOSAMINURONIC ACID TRANSFERASE"/>
    <property type="match status" value="1"/>
</dbReference>
<keyword evidence="2" id="KW-0808">Transferase</keyword>
<dbReference type="GO" id="GO:0016758">
    <property type="term" value="F:hexosyltransferase activity"/>
    <property type="evidence" value="ECO:0007669"/>
    <property type="project" value="TreeGrafter"/>
</dbReference>
<evidence type="ECO:0000313" key="3">
    <source>
        <dbReference type="EMBL" id="AIA85860.1"/>
    </source>
</evidence>
<dbReference type="InterPro" id="IPR004629">
    <property type="entry name" value="WecG_TagA_CpsF"/>
</dbReference>
<reference evidence="3" key="1">
    <citation type="journal article" date="2013" name="Environ. Microbiol.">
        <title>Seasonally variable intestinal metagenomes of the red palm weevil (Rhynchophorus ferrugineus).</title>
        <authorList>
            <person name="Jia S."/>
            <person name="Zhang X."/>
            <person name="Zhang G."/>
            <person name="Yin A."/>
            <person name="Zhang S."/>
            <person name="Li F."/>
            <person name="Wang L."/>
            <person name="Zhao D."/>
            <person name="Yun Q."/>
            <person name="Tala"/>
            <person name="Wang J."/>
            <person name="Sun G."/>
            <person name="Baabdullah M."/>
            <person name="Yu X."/>
            <person name="Hu S."/>
            <person name="Al-Mssallem I.S."/>
            <person name="Yu J."/>
        </authorList>
    </citation>
    <scope>NUCLEOTIDE SEQUENCE</scope>
</reference>
<keyword evidence="1" id="KW-0328">Glycosyltransferase</keyword>
<protein>
    <submittedName>
        <fullName evidence="3">CAZy families GT26 protein</fullName>
    </submittedName>
</protein>
<feature type="non-terminal residue" evidence="3">
    <location>
        <position position="99"/>
    </location>
</feature>
<proteinExistence type="predicted"/>
<name>A0A060BYJ8_9BACT</name>
<dbReference type="EMBL" id="KF118598">
    <property type="protein sequence ID" value="AIA85860.1"/>
    <property type="molecule type" value="Genomic_DNA"/>
</dbReference>
<feature type="non-terminal residue" evidence="3">
    <location>
        <position position="1"/>
    </location>
</feature>
<accession>A0A060BYJ8</accession>
<dbReference type="Pfam" id="PF03808">
    <property type="entry name" value="Glyco_tran_WecG"/>
    <property type="match status" value="1"/>
</dbReference>
<organism evidence="3">
    <name type="scientific">uncultured Pirellula sp</name>
    <dbReference type="NCBI Taxonomy" id="298571"/>
    <lineage>
        <taxon>Bacteria</taxon>
        <taxon>Pseudomonadati</taxon>
        <taxon>Planctomycetota</taxon>
        <taxon>Planctomycetia</taxon>
        <taxon>Pirellulales</taxon>
        <taxon>Pirellulaceae</taxon>
        <taxon>Pirellula</taxon>
        <taxon>environmental samples</taxon>
    </lineage>
</organism>
<sequence length="99" mass="10487">LRQATDRVLGWALDDASAGPCRYVVTPNVDHAVMYQHDARLRDAYRNAAMVVADGAPLVAVSRLLGRKLPERVAGSDLAPGLIAAAHAAASSGSRRVRL</sequence>
<dbReference type="AlphaFoldDB" id="A0A060BYJ8"/>
<evidence type="ECO:0000256" key="2">
    <source>
        <dbReference type="ARBA" id="ARBA00022679"/>
    </source>
</evidence>
<dbReference type="PANTHER" id="PTHR34136">
    <property type="match status" value="1"/>
</dbReference>